<proteinExistence type="predicted"/>
<reference evidence="1" key="2">
    <citation type="journal article" date="2015" name="Data Brief">
        <title>Shoot transcriptome of the giant reed, Arundo donax.</title>
        <authorList>
            <person name="Barrero R.A."/>
            <person name="Guerrero F.D."/>
            <person name="Moolhuijzen P."/>
            <person name="Goolsby J.A."/>
            <person name="Tidwell J."/>
            <person name="Bellgard S.E."/>
            <person name="Bellgard M.I."/>
        </authorList>
    </citation>
    <scope>NUCLEOTIDE SEQUENCE</scope>
    <source>
        <tissue evidence="1">Shoot tissue taken approximately 20 cm above the soil surface</tissue>
    </source>
</reference>
<reference evidence="1" key="1">
    <citation type="submission" date="2014-09" db="EMBL/GenBank/DDBJ databases">
        <authorList>
            <person name="Magalhaes I.L.F."/>
            <person name="Oliveira U."/>
            <person name="Santos F.R."/>
            <person name="Vidigal T.H.D.A."/>
            <person name="Brescovit A.D."/>
            <person name="Santos A.J."/>
        </authorList>
    </citation>
    <scope>NUCLEOTIDE SEQUENCE</scope>
    <source>
        <tissue evidence="1">Shoot tissue taken approximately 20 cm above the soil surface</tissue>
    </source>
</reference>
<sequence length="66" mass="7466">MCTLSIYDSMPFSQIESTHIKIISRQGQCLATYKVSQGCILFPLSFKIEEQIGTAKSLNPSRKLFH</sequence>
<dbReference type="AlphaFoldDB" id="A0A0A9EW76"/>
<name>A0A0A9EW76_ARUDO</name>
<dbReference type="EMBL" id="GBRH01193539">
    <property type="protein sequence ID" value="JAE04357.1"/>
    <property type="molecule type" value="Transcribed_RNA"/>
</dbReference>
<accession>A0A0A9EW76</accession>
<organism evidence="1">
    <name type="scientific">Arundo donax</name>
    <name type="common">Giant reed</name>
    <name type="synonym">Donax arundinaceus</name>
    <dbReference type="NCBI Taxonomy" id="35708"/>
    <lineage>
        <taxon>Eukaryota</taxon>
        <taxon>Viridiplantae</taxon>
        <taxon>Streptophyta</taxon>
        <taxon>Embryophyta</taxon>
        <taxon>Tracheophyta</taxon>
        <taxon>Spermatophyta</taxon>
        <taxon>Magnoliopsida</taxon>
        <taxon>Liliopsida</taxon>
        <taxon>Poales</taxon>
        <taxon>Poaceae</taxon>
        <taxon>PACMAD clade</taxon>
        <taxon>Arundinoideae</taxon>
        <taxon>Arundineae</taxon>
        <taxon>Arundo</taxon>
    </lineage>
</organism>
<protein>
    <submittedName>
        <fullName evidence="1">Uncharacterized protein</fullName>
    </submittedName>
</protein>
<evidence type="ECO:0000313" key="1">
    <source>
        <dbReference type="EMBL" id="JAE04357.1"/>
    </source>
</evidence>